<dbReference type="EMBL" id="MIGX01000020">
    <property type="protein sequence ID" value="PPT91870.1"/>
    <property type="molecule type" value="Genomic_DNA"/>
</dbReference>
<reference evidence="2 3" key="1">
    <citation type="submission" date="2016-08" db="EMBL/GenBank/DDBJ databases">
        <title>Evolution of the type three secretion system and type three effector repertoires in Xanthomonas.</title>
        <authorList>
            <person name="Merda D."/>
            <person name="Briand M."/>
            <person name="Bosis E."/>
            <person name="Rousseau C."/>
            <person name="Portier P."/>
            <person name="Jacques M.-A."/>
            <person name="Fischer-Le Saux M."/>
        </authorList>
    </citation>
    <scope>NUCLEOTIDE SEQUENCE [LARGE SCALE GENOMIC DNA]</scope>
    <source>
        <strain evidence="2 3">CFBP 4691</strain>
    </source>
</reference>
<dbReference type="OrthoDB" id="6008254at2"/>
<dbReference type="AlphaFoldDB" id="A0A2S6ZIC1"/>
<dbReference type="Proteomes" id="UP000239898">
    <property type="component" value="Unassembled WGS sequence"/>
</dbReference>
<keyword evidence="1" id="KW-0732">Signal</keyword>
<organism evidence="2 3">
    <name type="scientific">Xanthomonas theicola</name>
    <dbReference type="NCBI Taxonomy" id="56464"/>
    <lineage>
        <taxon>Bacteria</taxon>
        <taxon>Pseudomonadati</taxon>
        <taxon>Pseudomonadota</taxon>
        <taxon>Gammaproteobacteria</taxon>
        <taxon>Lysobacterales</taxon>
        <taxon>Lysobacteraceae</taxon>
        <taxon>Xanthomonas</taxon>
    </lineage>
</organism>
<dbReference type="RefSeq" id="WP_128419632.1">
    <property type="nucleotide sequence ID" value="NZ_CP049017.1"/>
</dbReference>
<comment type="caution">
    <text evidence="2">The sequence shown here is derived from an EMBL/GenBank/DDBJ whole genome shotgun (WGS) entry which is preliminary data.</text>
</comment>
<feature type="chain" id="PRO_5015709733" evidence="1">
    <location>
        <begin position="29"/>
        <end position="193"/>
    </location>
</feature>
<proteinExistence type="predicted"/>
<evidence type="ECO:0000313" key="3">
    <source>
        <dbReference type="Proteomes" id="UP000239898"/>
    </source>
</evidence>
<keyword evidence="3" id="KW-1185">Reference proteome</keyword>
<evidence type="ECO:0000256" key="1">
    <source>
        <dbReference type="SAM" id="SignalP"/>
    </source>
</evidence>
<accession>A0A2S6ZIC1</accession>
<feature type="signal peptide" evidence="1">
    <location>
        <begin position="1"/>
        <end position="28"/>
    </location>
</feature>
<name>A0A2S6ZIC1_9XANT</name>
<gene>
    <name evidence="2" type="ORF">XthCFBP4691_06285</name>
</gene>
<evidence type="ECO:0000313" key="2">
    <source>
        <dbReference type="EMBL" id="PPT91870.1"/>
    </source>
</evidence>
<sequence>MTKFLKNFSVFHFLLASLLNFMTPPAHAEDGQSRATSADADRVFEFTEHISSQMMETPSQFIDSWPGDHISNPISLGAGKTSIIDGGKLKIGDRLVARESSIRISPDASRITSVTLNLEGSCISRQDFKNRYSKYLVSNVPRGQSDSEVLTLSVAKSRGKVEFSFPQSNPQCLSSIHIAPADKQTLEAAKSLK</sequence>
<protein>
    <submittedName>
        <fullName evidence="2">Uncharacterized protein</fullName>
    </submittedName>
</protein>